<comment type="caution">
    <text evidence="1">Lacks conserved residue(s) required for the propagation of feature annotation.</text>
</comment>
<gene>
    <name evidence="2" type="ORF">ACFFLH_00045</name>
</gene>
<dbReference type="InterPro" id="IPR002994">
    <property type="entry name" value="Surf1/Shy1"/>
</dbReference>
<sequence length="221" mass="25442">MIVKVLKQYLLLALACLGLFLGFWQWERANDKRILEQASGKQFTLQELSTMSTPPWGAELELEGRWLNNWTGFLDNQLVDNVAGVDVYRILQLPTSSLVLVNLGWLPWNDRSLLPEIRSIAATLKARVKVFPYAQPALKLGSFPTVSEDKQLIPWVEKGLIEERFAIKLPDYELRVVDNTTGFISHWQLNTISAEKHLGYAVQWWLLASLSMGYWIWLRRA</sequence>
<feature type="transmembrane region" description="Helical" evidence="1">
    <location>
        <begin position="198"/>
        <end position="218"/>
    </location>
</feature>
<keyword evidence="1" id="KW-0812">Transmembrane</keyword>
<dbReference type="Proteomes" id="UP001589628">
    <property type="component" value="Unassembled WGS sequence"/>
</dbReference>
<comment type="caution">
    <text evidence="2">The sequence shown here is derived from an EMBL/GenBank/DDBJ whole genome shotgun (WGS) entry which is preliminary data.</text>
</comment>
<proteinExistence type="inferred from homology"/>
<dbReference type="Pfam" id="PF02104">
    <property type="entry name" value="SURF1"/>
    <property type="match status" value="1"/>
</dbReference>
<dbReference type="EMBL" id="JBHLZN010000001">
    <property type="protein sequence ID" value="MFB9884806.1"/>
    <property type="molecule type" value="Genomic_DNA"/>
</dbReference>
<evidence type="ECO:0000256" key="1">
    <source>
        <dbReference type="RuleBase" id="RU363076"/>
    </source>
</evidence>
<evidence type="ECO:0000313" key="2">
    <source>
        <dbReference type="EMBL" id="MFB9884806.1"/>
    </source>
</evidence>
<comment type="subcellular location">
    <subcellularLocation>
        <location evidence="1">Cell membrane</location>
        <topology evidence="1">Multi-pass membrane protein</topology>
    </subcellularLocation>
</comment>
<keyword evidence="1" id="KW-1133">Transmembrane helix</keyword>
<accession>A0ABV5Z9C6</accession>
<comment type="similarity">
    <text evidence="1">Belongs to the SURF1 family.</text>
</comment>
<keyword evidence="1" id="KW-0472">Membrane</keyword>
<protein>
    <recommendedName>
        <fullName evidence="1">SURF1-like protein</fullName>
    </recommendedName>
</protein>
<dbReference type="RefSeq" id="WP_027313546.1">
    <property type="nucleotide sequence ID" value="NZ_JBHLZN010000001.1"/>
</dbReference>
<keyword evidence="3" id="KW-1185">Reference proteome</keyword>
<name>A0ABV5Z9C6_9GAMM</name>
<reference evidence="2 3" key="1">
    <citation type="submission" date="2024-09" db="EMBL/GenBank/DDBJ databases">
        <authorList>
            <person name="Sun Q."/>
            <person name="Mori K."/>
        </authorList>
    </citation>
    <scope>NUCLEOTIDE SEQUENCE [LARGE SCALE GENOMIC DNA]</scope>
    <source>
        <strain evidence="2 3">ATCC 51285</strain>
    </source>
</reference>
<keyword evidence="1" id="KW-1003">Cell membrane</keyword>
<evidence type="ECO:0000313" key="3">
    <source>
        <dbReference type="Proteomes" id="UP001589628"/>
    </source>
</evidence>
<dbReference type="CDD" id="cd06662">
    <property type="entry name" value="SURF1"/>
    <property type="match status" value="1"/>
</dbReference>
<organism evidence="2 3">
    <name type="scientific">Balneatrix alpica</name>
    <dbReference type="NCBI Taxonomy" id="75684"/>
    <lineage>
        <taxon>Bacteria</taxon>
        <taxon>Pseudomonadati</taxon>
        <taxon>Pseudomonadota</taxon>
        <taxon>Gammaproteobacteria</taxon>
        <taxon>Oceanospirillales</taxon>
        <taxon>Balneatrichaceae</taxon>
        <taxon>Balneatrix</taxon>
    </lineage>
</organism>
<dbReference type="PROSITE" id="PS50895">
    <property type="entry name" value="SURF1"/>
    <property type="match status" value="1"/>
</dbReference>